<dbReference type="Proteomes" id="UP000094769">
    <property type="component" value="Unassembled WGS sequence"/>
</dbReference>
<comment type="caution">
    <text evidence="1">The sequence shown here is derived from an EMBL/GenBank/DDBJ whole genome shotgun (WGS) entry which is preliminary data.</text>
</comment>
<sequence>MQLRHIITVFCILPLAVIADTSSWQGQLQDGSHISIDSDTNKVSRTAGGETTPLWDGVHKLDNGAVIIVRDGVVVKDRVIIDAQREQERDRLNAACMQLVKKVCGMHNECDSSPACDPARQLFAMERTELSSSWSGVILESSTQCLEALGNETFFQACDRRSSGHETPCEKLHDKVCGSDNQCASREACNAASQLISMEQQDMHSVPGGFTYASAQCRDALVDDSDYFSACE</sequence>
<evidence type="ECO:0000313" key="2">
    <source>
        <dbReference type="Proteomes" id="UP000094769"/>
    </source>
</evidence>
<dbReference type="EMBL" id="MARB01000026">
    <property type="protein sequence ID" value="ODJ86176.1"/>
    <property type="molecule type" value="Genomic_DNA"/>
</dbReference>
<name>A0A7Z0VJ71_9GAMM</name>
<reference evidence="1 2" key="1">
    <citation type="submission" date="2016-06" db="EMBL/GenBank/DDBJ databases">
        <title>Genome sequence of endosymbiont of Candidatus Endolucinida thiodiazotropha.</title>
        <authorList>
            <person name="Poehlein A."/>
            <person name="Koenig S."/>
            <person name="Heiden S.E."/>
            <person name="Thuermer A."/>
            <person name="Voget S."/>
            <person name="Daniel R."/>
            <person name="Markert S."/>
            <person name="Gros O."/>
            <person name="Schweder T."/>
        </authorList>
    </citation>
    <scope>NUCLEOTIDE SEQUENCE [LARGE SCALE GENOMIC DNA]</scope>
    <source>
        <strain evidence="1 2">COS</strain>
    </source>
</reference>
<dbReference type="AlphaFoldDB" id="A0A7Z0VJ71"/>
<evidence type="ECO:0000313" key="1">
    <source>
        <dbReference type="EMBL" id="ODJ86176.1"/>
    </source>
</evidence>
<proteinExistence type="predicted"/>
<accession>A0A7Z0VJ71</accession>
<keyword evidence="2" id="KW-1185">Reference proteome</keyword>
<organism evidence="1 2">
    <name type="scientific">Candidatus Thiodiazotropha endolucinida</name>
    <dbReference type="NCBI Taxonomy" id="1655433"/>
    <lineage>
        <taxon>Bacteria</taxon>
        <taxon>Pseudomonadati</taxon>
        <taxon>Pseudomonadota</taxon>
        <taxon>Gammaproteobacteria</taxon>
        <taxon>Chromatiales</taxon>
        <taxon>Sedimenticolaceae</taxon>
        <taxon>Candidatus Thiodiazotropha</taxon>
    </lineage>
</organism>
<gene>
    <name evidence="1" type="ORF">CODIS_36090</name>
</gene>
<dbReference type="RefSeq" id="WP_235615271.1">
    <property type="nucleotide sequence ID" value="NZ_MARB01000026.1"/>
</dbReference>
<protein>
    <submittedName>
        <fullName evidence="1">Uncharacterized protein</fullName>
    </submittedName>
</protein>